<evidence type="ECO:0000313" key="2">
    <source>
        <dbReference type="EnsemblMetazoa" id="AALFPA23_005959.P7692"/>
    </source>
</evidence>
<dbReference type="RefSeq" id="XP_019532156.2">
    <property type="nucleotide sequence ID" value="XM_019676611.3"/>
</dbReference>
<reference evidence="3" key="1">
    <citation type="journal article" date="2015" name="Proc. Natl. Acad. Sci. U.S.A.">
        <title>Genome sequence of the Asian Tiger mosquito, Aedes albopictus, reveals insights into its biology, genetics, and evolution.</title>
        <authorList>
            <person name="Chen X.G."/>
            <person name="Jiang X."/>
            <person name="Gu J."/>
            <person name="Xu M."/>
            <person name="Wu Y."/>
            <person name="Deng Y."/>
            <person name="Zhang C."/>
            <person name="Bonizzoni M."/>
            <person name="Dermauw W."/>
            <person name="Vontas J."/>
            <person name="Armbruster P."/>
            <person name="Huang X."/>
            <person name="Yang Y."/>
            <person name="Zhang H."/>
            <person name="He W."/>
            <person name="Peng H."/>
            <person name="Liu Y."/>
            <person name="Wu K."/>
            <person name="Chen J."/>
            <person name="Lirakis M."/>
            <person name="Topalis P."/>
            <person name="Van Leeuwen T."/>
            <person name="Hall A.B."/>
            <person name="Jiang X."/>
            <person name="Thorpe C."/>
            <person name="Mueller R.L."/>
            <person name="Sun C."/>
            <person name="Waterhouse R.M."/>
            <person name="Yan G."/>
            <person name="Tu Z.J."/>
            <person name="Fang X."/>
            <person name="James A.A."/>
        </authorList>
    </citation>
    <scope>NUCLEOTIDE SEQUENCE [LARGE SCALE GENOMIC DNA]</scope>
    <source>
        <strain evidence="3">Foshan</strain>
    </source>
</reference>
<dbReference type="EnsemblMetazoa" id="AALFPA23_005959.R7692">
    <property type="protein sequence ID" value="AALFPA23_005959.P7692"/>
    <property type="gene ID" value="AALFPA23_005959"/>
</dbReference>
<dbReference type="RefSeq" id="XP_019554960.3">
    <property type="nucleotide sequence ID" value="XM_019699415.3"/>
</dbReference>
<accession>A0ABM1Y5N4</accession>
<sequence>MPSVEPTSQVNEQSQSSSHQENASANNNGQSEQQQQQHQEPNQQSASNGEEIRDPDRQLIPADRIEHVEDSAAPVDLPTVREFTQNDKINKFLLNSFLQRLNETDLSQFRGNGDAADGEDQEQDFEA</sequence>
<feature type="compositionally biased region" description="Basic and acidic residues" evidence="1">
    <location>
        <begin position="50"/>
        <end position="70"/>
    </location>
</feature>
<dbReference type="Proteomes" id="UP000069940">
    <property type="component" value="Unassembled WGS sequence"/>
</dbReference>
<name>A0ABM1Y5N4_AEDAL</name>
<dbReference type="GeneID" id="109403741"/>
<proteinExistence type="predicted"/>
<feature type="region of interest" description="Disordered" evidence="1">
    <location>
        <begin position="108"/>
        <end position="127"/>
    </location>
</feature>
<protein>
    <submittedName>
        <fullName evidence="2">Uncharacterized protein</fullName>
    </submittedName>
</protein>
<feature type="compositionally biased region" description="Acidic residues" evidence="1">
    <location>
        <begin position="116"/>
        <end position="127"/>
    </location>
</feature>
<reference evidence="2" key="2">
    <citation type="submission" date="2025-05" db="UniProtKB">
        <authorList>
            <consortium name="EnsemblMetazoa"/>
        </authorList>
    </citation>
    <scope>IDENTIFICATION</scope>
    <source>
        <strain evidence="2">Foshan</strain>
    </source>
</reference>
<dbReference type="EnsemblMetazoa" id="AALFPA23_005959.R7693">
    <property type="protein sequence ID" value="AALFPA23_005959.P7693"/>
    <property type="gene ID" value="AALFPA23_005959"/>
</dbReference>
<feature type="region of interest" description="Disordered" evidence="1">
    <location>
        <begin position="1"/>
        <end position="76"/>
    </location>
</feature>
<feature type="compositionally biased region" description="Low complexity" evidence="1">
    <location>
        <begin position="8"/>
        <end position="46"/>
    </location>
</feature>
<keyword evidence="3" id="KW-1185">Reference proteome</keyword>
<evidence type="ECO:0000256" key="1">
    <source>
        <dbReference type="SAM" id="MobiDB-lite"/>
    </source>
</evidence>
<evidence type="ECO:0000313" key="3">
    <source>
        <dbReference type="Proteomes" id="UP000069940"/>
    </source>
</evidence>
<organism evidence="2 3">
    <name type="scientific">Aedes albopictus</name>
    <name type="common">Asian tiger mosquito</name>
    <name type="synonym">Stegomyia albopicta</name>
    <dbReference type="NCBI Taxonomy" id="7160"/>
    <lineage>
        <taxon>Eukaryota</taxon>
        <taxon>Metazoa</taxon>
        <taxon>Ecdysozoa</taxon>
        <taxon>Arthropoda</taxon>
        <taxon>Hexapoda</taxon>
        <taxon>Insecta</taxon>
        <taxon>Pterygota</taxon>
        <taxon>Neoptera</taxon>
        <taxon>Endopterygota</taxon>
        <taxon>Diptera</taxon>
        <taxon>Nematocera</taxon>
        <taxon>Culicoidea</taxon>
        <taxon>Culicidae</taxon>
        <taxon>Culicinae</taxon>
        <taxon>Aedini</taxon>
        <taxon>Aedes</taxon>
        <taxon>Stegomyia</taxon>
    </lineage>
</organism>